<keyword evidence="2" id="KW-0547">Nucleotide-binding</keyword>
<reference evidence="7 8" key="1">
    <citation type="journal article" date="2025" name="Microbiol. Resour. Announc.">
        <title>Draft genome sequences for Neonectria magnoliae and Neonectria punicea, canker pathogens of Liriodendron tulipifera and Acer saccharum in West Virginia.</title>
        <authorList>
            <person name="Petronek H.M."/>
            <person name="Kasson M.T."/>
            <person name="Metheny A.M."/>
            <person name="Stauder C.M."/>
            <person name="Lovett B."/>
            <person name="Lynch S.C."/>
            <person name="Garnas J.R."/>
            <person name="Kasson L.R."/>
            <person name="Stajich J.E."/>
        </authorList>
    </citation>
    <scope>NUCLEOTIDE SEQUENCE [LARGE SCALE GENOMIC DNA]</scope>
    <source>
        <strain evidence="7 8">NRRL 64651</strain>
    </source>
</reference>
<keyword evidence="3" id="KW-0067">ATP-binding</keyword>
<dbReference type="InterPro" id="IPR003439">
    <property type="entry name" value="ABC_transporter-like_ATP-bd"/>
</dbReference>
<keyword evidence="8" id="KW-1185">Reference proteome</keyword>
<dbReference type="Pfam" id="PF00005">
    <property type="entry name" value="ABC_tran"/>
    <property type="match status" value="1"/>
</dbReference>
<dbReference type="Gene3D" id="3.40.50.300">
    <property type="entry name" value="P-loop containing nucleotide triphosphate hydrolases"/>
    <property type="match status" value="1"/>
</dbReference>
<protein>
    <recommendedName>
        <fullName evidence="6">ABC transporter domain-containing protein</fullName>
    </recommendedName>
</protein>
<organism evidence="7 8">
    <name type="scientific">Neonectria magnoliae</name>
    <dbReference type="NCBI Taxonomy" id="2732573"/>
    <lineage>
        <taxon>Eukaryota</taxon>
        <taxon>Fungi</taxon>
        <taxon>Dikarya</taxon>
        <taxon>Ascomycota</taxon>
        <taxon>Pezizomycotina</taxon>
        <taxon>Sordariomycetes</taxon>
        <taxon>Hypocreomycetidae</taxon>
        <taxon>Hypocreales</taxon>
        <taxon>Nectriaceae</taxon>
        <taxon>Neonectria</taxon>
    </lineage>
</organism>
<dbReference type="InterPro" id="IPR050173">
    <property type="entry name" value="ABC_transporter_C-like"/>
</dbReference>
<proteinExistence type="predicted"/>
<dbReference type="PANTHER" id="PTHR24223">
    <property type="entry name" value="ATP-BINDING CASSETTE SUB-FAMILY C"/>
    <property type="match status" value="1"/>
</dbReference>
<keyword evidence="5" id="KW-0472">Membrane</keyword>
<evidence type="ECO:0000256" key="1">
    <source>
        <dbReference type="ARBA" id="ARBA00022692"/>
    </source>
</evidence>
<dbReference type="PANTHER" id="PTHR24223:SF345">
    <property type="entry name" value="ABC MULTIDRUG TRANSPORTER (EUROFUNG)"/>
    <property type="match status" value="1"/>
</dbReference>
<evidence type="ECO:0000256" key="4">
    <source>
        <dbReference type="ARBA" id="ARBA00022989"/>
    </source>
</evidence>
<keyword evidence="1" id="KW-0812">Transmembrane</keyword>
<sequence length="314" mass="33283">MKSLMSGVADCIVDLIQPLRVAFTPGRLGVAATFTALSYLILLSGPLTRLCQALPSLQSALACLGRIQHALAAESRQDFRKFVPLLESELKLSAGPPHLPGGGLVEKQLNQPTRPKLDVAVSIVGGSFGWTPERMALRNVTGTIPAGKITMNTGPVASGKSTFCKALLGEVPIAHGDVLVSSSYTEVGFRDQTPFLLNATLKENIVGYSQFDSLRYSDALDATGLHVDVELFPDGHNAKAGSNGIMLSGGQKQRPGLAGMILPWAGTRDAVINIEEHNRGCIVAPVAHADIGRLHVAMYPAFGGAGSAERRRQR</sequence>
<dbReference type="Gene3D" id="1.20.1560.10">
    <property type="entry name" value="ABC transporter type 1, transmembrane domain"/>
    <property type="match status" value="1"/>
</dbReference>
<gene>
    <name evidence="7" type="ORF">QQZ08_005106</name>
</gene>
<keyword evidence="4" id="KW-1133">Transmembrane helix</keyword>
<dbReference type="Proteomes" id="UP001498421">
    <property type="component" value="Unassembled WGS sequence"/>
</dbReference>
<evidence type="ECO:0000256" key="3">
    <source>
        <dbReference type="ARBA" id="ARBA00022840"/>
    </source>
</evidence>
<evidence type="ECO:0000259" key="6">
    <source>
        <dbReference type="Pfam" id="PF00005"/>
    </source>
</evidence>
<evidence type="ECO:0000256" key="2">
    <source>
        <dbReference type="ARBA" id="ARBA00022741"/>
    </source>
</evidence>
<evidence type="ECO:0000313" key="7">
    <source>
        <dbReference type="EMBL" id="KAK7428349.1"/>
    </source>
</evidence>
<comment type="caution">
    <text evidence="7">The sequence shown here is derived from an EMBL/GenBank/DDBJ whole genome shotgun (WGS) entry which is preliminary data.</text>
</comment>
<dbReference type="InterPro" id="IPR027417">
    <property type="entry name" value="P-loop_NTPase"/>
</dbReference>
<feature type="domain" description="ABC transporter" evidence="6">
    <location>
        <begin position="137"/>
        <end position="261"/>
    </location>
</feature>
<dbReference type="SUPFAM" id="SSF52540">
    <property type="entry name" value="P-loop containing nucleoside triphosphate hydrolases"/>
    <property type="match status" value="1"/>
</dbReference>
<dbReference type="InterPro" id="IPR036640">
    <property type="entry name" value="ABC1_TM_sf"/>
</dbReference>
<accession>A0ABR1I480</accession>
<dbReference type="EMBL" id="JAZAVK010000042">
    <property type="protein sequence ID" value="KAK7428349.1"/>
    <property type="molecule type" value="Genomic_DNA"/>
</dbReference>
<evidence type="ECO:0000256" key="5">
    <source>
        <dbReference type="ARBA" id="ARBA00023136"/>
    </source>
</evidence>
<name>A0ABR1I480_9HYPO</name>
<evidence type="ECO:0000313" key="8">
    <source>
        <dbReference type="Proteomes" id="UP001498421"/>
    </source>
</evidence>